<feature type="region of interest" description="Disordered" evidence="1">
    <location>
        <begin position="233"/>
        <end position="273"/>
    </location>
</feature>
<dbReference type="Pfam" id="PF11881">
    <property type="entry name" value="SPAR_C"/>
    <property type="match status" value="2"/>
</dbReference>
<evidence type="ECO:0000313" key="4">
    <source>
        <dbReference type="Proteomes" id="UP000018467"/>
    </source>
</evidence>
<feature type="region of interest" description="Disordered" evidence="1">
    <location>
        <begin position="336"/>
        <end position="378"/>
    </location>
</feature>
<dbReference type="GeneTree" id="ENSGT00940000159183"/>
<dbReference type="Ensembl" id="ENSAMXT00000029594.2">
    <property type="protein sequence ID" value="ENSAMXP00000048046.1"/>
    <property type="gene ID" value="ENSAMXG00000027386.2"/>
</dbReference>
<feature type="region of interest" description="Disordered" evidence="1">
    <location>
        <begin position="101"/>
        <end position="164"/>
    </location>
</feature>
<feature type="compositionally biased region" description="Low complexity" evidence="1">
    <location>
        <begin position="422"/>
        <end position="465"/>
    </location>
</feature>
<feature type="domain" description="Signal-induced proliferation-associated 1-like protein C-terminal" evidence="2">
    <location>
        <begin position="371"/>
        <end position="440"/>
    </location>
</feature>
<feature type="compositionally biased region" description="Polar residues" evidence="1">
    <location>
        <begin position="233"/>
        <end position="248"/>
    </location>
</feature>
<feature type="compositionally biased region" description="Polar residues" evidence="1">
    <location>
        <begin position="262"/>
        <end position="272"/>
    </location>
</feature>
<organism evidence="3 4">
    <name type="scientific">Astyanax mexicanus</name>
    <name type="common">Blind cave fish</name>
    <name type="synonym">Astyanax fasciatus mexicanus</name>
    <dbReference type="NCBI Taxonomy" id="7994"/>
    <lineage>
        <taxon>Eukaryota</taxon>
        <taxon>Metazoa</taxon>
        <taxon>Chordata</taxon>
        <taxon>Craniata</taxon>
        <taxon>Vertebrata</taxon>
        <taxon>Euteleostomi</taxon>
        <taxon>Actinopterygii</taxon>
        <taxon>Neopterygii</taxon>
        <taxon>Teleostei</taxon>
        <taxon>Ostariophysi</taxon>
        <taxon>Characiformes</taxon>
        <taxon>Characoidei</taxon>
        <taxon>Acestrorhamphidae</taxon>
        <taxon>Acestrorhamphinae</taxon>
        <taxon>Astyanax</taxon>
    </lineage>
</organism>
<feature type="compositionally biased region" description="Low complexity" evidence="1">
    <location>
        <begin position="356"/>
        <end position="371"/>
    </location>
</feature>
<dbReference type="InParanoid" id="A0A3B1K239"/>
<dbReference type="AlphaFoldDB" id="A0A3B1K239"/>
<dbReference type="Proteomes" id="UP000018467">
    <property type="component" value="Unassembled WGS sequence"/>
</dbReference>
<name>A0A3B1K239_ASTMX</name>
<reference evidence="3" key="3">
    <citation type="submission" date="2025-08" db="UniProtKB">
        <authorList>
            <consortium name="Ensembl"/>
        </authorList>
    </citation>
    <scope>IDENTIFICATION</scope>
</reference>
<reference evidence="4" key="1">
    <citation type="submission" date="2013-03" db="EMBL/GenBank/DDBJ databases">
        <authorList>
            <person name="Jeffery W."/>
            <person name="Warren W."/>
            <person name="Wilson R.K."/>
        </authorList>
    </citation>
    <scope>NUCLEOTIDE SEQUENCE</scope>
    <source>
        <strain evidence="4">female</strain>
    </source>
</reference>
<evidence type="ECO:0000256" key="1">
    <source>
        <dbReference type="SAM" id="MobiDB-lite"/>
    </source>
</evidence>
<proteinExistence type="predicted"/>
<accession>A0A3B1K239</accession>
<reference evidence="4" key="2">
    <citation type="journal article" date="2014" name="Nat. Commun.">
        <title>The cavefish genome reveals candidate genes for eye loss.</title>
        <authorList>
            <person name="McGaugh S.E."/>
            <person name="Gross J.B."/>
            <person name="Aken B."/>
            <person name="Blin M."/>
            <person name="Borowsky R."/>
            <person name="Chalopin D."/>
            <person name="Hinaux H."/>
            <person name="Jeffery W.R."/>
            <person name="Keene A."/>
            <person name="Ma L."/>
            <person name="Minx P."/>
            <person name="Murphy D."/>
            <person name="O'Quin K.E."/>
            <person name="Retaux S."/>
            <person name="Rohner N."/>
            <person name="Searle S.M."/>
            <person name="Stahl B.A."/>
            <person name="Tabin C."/>
            <person name="Volff J.N."/>
            <person name="Yoshizawa M."/>
            <person name="Warren W.C."/>
        </authorList>
    </citation>
    <scope>NUCLEOTIDE SEQUENCE [LARGE SCALE GENOMIC DNA]</scope>
    <source>
        <strain evidence="4">female</strain>
    </source>
</reference>
<feature type="compositionally biased region" description="Basic and acidic residues" evidence="1">
    <location>
        <begin position="101"/>
        <end position="114"/>
    </location>
</feature>
<evidence type="ECO:0000313" key="3">
    <source>
        <dbReference type="Ensembl" id="ENSAMXP00000048046.1"/>
    </source>
</evidence>
<feature type="region of interest" description="Disordered" evidence="1">
    <location>
        <begin position="418"/>
        <end position="474"/>
    </location>
</feature>
<keyword evidence="4" id="KW-1185">Reference proteome</keyword>
<dbReference type="STRING" id="7994.ENSAMXP00000048046"/>
<protein>
    <submittedName>
        <fullName evidence="3">Signal-induced proliferation-associated 1-like protein 1</fullName>
    </submittedName>
</protein>
<feature type="domain" description="Signal-induced proliferation-associated 1-like protein C-terminal" evidence="2">
    <location>
        <begin position="481"/>
        <end position="571"/>
    </location>
</feature>
<sequence>MYGHSQYLPFQHQTDNNVEWWSNREMEFTKLNTADGDWHMVTAPRTVLQCKSAGKREGQQDQDGEFYTSLPRAHFLRPGYFCTASEPSAFSPYSHDLHCKGKGLQDRSPRDRESYGCIPPSSRPHPLAQPGFYSPKIPRSKHCEPASSPTNTTPNKNTKEFNSYTLPLPHTRTAVLSKSDLSCKPQGFKTSLVEKPRLMRATVSQISPDLNHLPQQQQQLQHNREQNIQNQYLPSQHQPQTALNIPSTDDSRKEESPWNYYGQPQSNFNQFHPTPIRRSLRVPKHAQESYDDINHSYRFPRRASSISESNIHLRLQSSSFCKLSVFNGKSSHNTEESEAYLQSSPPHANFKGRNGSSDVGSNLSSSMSQMEKSSKNVFGQPRMTATLRPTCSPRPVRKTTIVEDLKKLIVMDDILDKSQRDSPSLQQTPTSSTFSELMQDSSSPSPVLSRRPLSRPSHLSLQSSPTACHPMSTESPVWDRDLEFDHGLLPLPNTAPDIDWDSLVSTAEAYEMQKRTNILSVGSHNMLSGTSTAPHSPAYSGHVSPSVSGNTDSDVFTGLPDQLSHLEVLLRRLSRDLLKEKKDKVALLAEVLKLRMSNQHLKEESVSANAQLYKICRAFNISAYGAEDEGK</sequence>
<dbReference type="Bgee" id="ENSAMXG00000027386">
    <property type="expression patterns" value="Expressed in bone element and 2 other cell types or tissues"/>
</dbReference>
<dbReference type="InterPro" id="IPR021818">
    <property type="entry name" value="SIPA1L_C"/>
</dbReference>
<evidence type="ECO:0000259" key="2">
    <source>
        <dbReference type="Pfam" id="PF11881"/>
    </source>
</evidence>
<reference evidence="3" key="4">
    <citation type="submission" date="2025-09" db="UniProtKB">
        <authorList>
            <consortium name="Ensembl"/>
        </authorList>
    </citation>
    <scope>IDENTIFICATION</scope>
</reference>